<dbReference type="GO" id="GO:0008893">
    <property type="term" value="F:guanosine-3',5'-bis(diphosphate) 3'-diphosphatase activity"/>
    <property type="evidence" value="ECO:0007669"/>
    <property type="project" value="TreeGrafter"/>
</dbReference>
<evidence type="ECO:0000259" key="1">
    <source>
        <dbReference type="SMART" id="SM00471"/>
    </source>
</evidence>
<evidence type="ECO:0000313" key="3">
    <source>
        <dbReference type="Proteomes" id="UP000563094"/>
    </source>
</evidence>
<name>A0A839GDF3_9BACT</name>
<dbReference type="InterPro" id="IPR003607">
    <property type="entry name" value="HD/PDEase_dom"/>
</dbReference>
<feature type="domain" description="HD/PDEase" evidence="1">
    <location>
        <begin position="33"/>
        <end position="155"/>
    </location>
</feature>
<protein>
    <submittedName>
        <fullName evidence="2">(P)ppGpp synthase/HD superfamily hydrolase</fullName>
    </submittedName>
</protein>
<dbReference type="SMART" id="SM00471">
    <property type="entry name" value="HDc"/>
    <property type="match status" value="1"/>
</dbReference>
<dbReference type="Pfam" id="PF13328">
    <property type="entry name" value="HD_4"/>
    <property type="match status" value="1"/>
</dbReference>
<dbReference type="PANTHER" id="PTHR46246:SF1">
    <property type="entry name" value="GUANOSINE-3',5'-BIS(DIPHOSPHATE) 3'-PYROPHOSPHOHYDROLASE MESH1"/>
    <property type="match status" value="1"/>
</dbReference>
<organism evidence="2 3">
    <name type="scientific">Rufibacter quisquiliarum</name>
    <dbReference type="NCBI Taxonomy" id="1549639"/>
    <lineage>
        <taxon>Bacteria</taxon>
        <taxon>Pseudomonadati</taxon>
        <taxon>Bacteroidota</taxon>
        <taxon>Cytophagia</taxon>
        <taxon>Cytophagales</taxon>
        <taxon>Hymenobacteraceae</taxon>
        <taxon>Rufibacter</taxon>
    </lineage>
</organism>
<keyword evidence="2" id="KW-0378">Hydrolase</keyword>
<evidence type="ECO:0000313" key="2">
    <source>
        <dbReference type="EMBL" id="MBA9076942.1"/>
    </source>
</evidence>
<dbReference type="PANTHER" id="PTHR46246">
    <property type="entry name" value="GUANOSINE-3',5'-BIS(DIPHOSPHATE) 3'-PYROPHOSPHOHYDROLASE MESH1"/>
    <property type="match status" value="1"/>
</dbReference>
<reference evidence="2 3" key="1">
    <citation type="submission" date="2020-08" db="EMBL/GenBank/DDBJ databases">
        <title>Genomic Encyclopedia of Type Strains, Phase IV (KMG-IV): sequencing the most valuable type-strain genomes for metagenomic binning, comparative biology and taxonomic classification.</title>
        <authorList>
            <person name="Goeker M."/>
        </authorList>
    </citation>
    <scope>NUCLEOTIDE SEQUENCE [LARGE SCALE GENOMIC DNA]</scope>
    <source>
        <strain evidence="2 3">DSM 29854</strain>
    </source>
</reference>
<dbReference type="SUPFAM" id="SSF109604">
    <property type="entry name" value="HD-domain/PDEase-like"/>
    <property type="match status" value="1"/>
</dbReference>
<comment type="caution">
    <text evidence="2">The sequence shown here is derived from an EMBL/GenBank/DDBJ whole genome shotgun (WGS) entry which is preliminary data.</text>
</comment>
<keyword evidence="3" id="KW-1185">Reference proteome</keyword>
<sequence length="211" mass="24139">MEELECPLAFNELERKAWQFAVTAHGEQRRKYHQEPYVKHLERVAQTVMAYGGTTGMVMAALLHDVLEDTPVTQEELKAFLEETCQGSIVKPAEVLQMVLDLTDQFTKQQAPGYNRKRRKELERQRTATTSGRAQTIKLADIIDNTRDIIAHDFSFARVYIPEIVGLLEVLKSAQPFTLYLLACYEVQKALFRLEEERNSLPPEETPALEG</sequence>
<gene>
    <name evidence="2" type="ORF">FHS90_001650</name>
</gene>
<dbReference type="CDD" id="cd00077">
    <property type="entry name" value="HDc"/>
    <property type="match status" value="1"/>
</dbReference>
<accession>A0A839GDF3</accession>
<dbReference type="Gene3D" id="1.10.3210.10">
    <property type="entry name" value="Hypothetical protein af1432"/>
    <property type="match status" value="1"/>
</dbReference>
<dbReference type="InterPro" id="IPR052194">
    <property type="entry name" value="MESH1"/>
</dbReference>
<dbReference type="EMBL" id="JACJIQ010000005">
    <property type="protein sequence ID" value="MBA9076942.1"/>
    <property type="molecule type" value="Genomic_DNA"/>
</dbReference>
<dbReference type="RefSeq" id="WP_182512617.1">
    <property type="nucleotide sequence ID" value="NZ_JACJIQ010000005.1"/>
</dbReference>
<dbReference type="Proteomes" id="UP000563094">
    <property type="component" value="Unassembled WGS sequence"/>
</dbReference>
<proteinExistence type="predicted"/>
<dbReference type="AlphaFoldDB" id="A0A839GDF3"/>